<keyword evidence="2" id="KW-1185">Reference proteome</keyword>
<organism evidence="1 2">
    <name type="scientific">Lysobacter brunescens</name>
    <dbReference type="NCBI Taxonomy" id="262323"/>
    <lineage>
        <taxon>Bacteria</taxon>
        <taxon>Pseudomonadati</taxon>
        <taxon>Pseudomonadota</taxon>
        <taxon>Gammaproteobacteria</taxon>
        <taxon>Lysobacterales</taxon>
        <taxon>Lysobacteraceae</taxon>
        <taxon>Lysobacter</taxon>
    </lineage>
</organism>
<evidence type="ECO:0000313" key="2">
    <source>
        <dbReference type="Proteomes" id="UP001597110"/>
    </source>
</evidence>
<comment type="caution">
    <text evidence="1">The sequence shown here is derived from an EMBL/GenBank/DDBJ whole genome shotgun (WGS) entry which is preliminary data.</text>
</comment>
<evidence type="ECO:0000313" key="1">
    <source>
        <dbReference type="EMBL" id="MFD0727048.1"/>
    </source>
</evidence>
<proteinExistence type="predicted"/>
<reference evidence="2" key="1">
    <citation type="journal article" date="2019" name="Int. J. Syst. Evol. Microbiol.">
        <title>The Global Catalogue of Microorganisms (GCM) 10K type strain sequencing project: providing services to taxonomists for standard genome sequencing and annotation.</title>
        <authorList>
            <consortium name="The Broad Institute Genomics Platform"/>
            <consortium name="The Broad Institute Genome Sequencing Center for Infectious Disease"/>
            <person name="Wu L."/>
            <person name="Ma J."/>
        </authorList>
    </citation>
    <scope>NUCLEOTIDE SEQUENCE [LARGE SCALE GENOMIC DNA]</scope>
    <source>
        <strain evidence="2">CCUG 55585</strain>
    </source>
</reference>
<gene>
    <name evidence="1" type="ORF">ACFQ0E_15745</name>
</gene>
<dbReference type="Pfam" id="PF10734">
    <property type="entry name" value="DUF2523"/>
    <property type="match status" value="1"/>
</dbReference>
<dbReference type="EMBL" id="JBHTIF010000004">
    <property type="protein sequence ID" value="MFD0727048.1"/>
    <property type="molecule type" value="Genomic_DNA"/>
</dbReference>
<dbReference type="InterPro" id="IPR019670">
    <property type="entry name" value="DUF2523"/>
</dbReference>
<name>A0ABW2YGM3_9GAMM</name>
<sequence>MIDFDSKLLGGVAQVINLVIQARAAVWVGKILSALGLGFVAQEFLYEPLIDQAITYWHAIPAQFAAWIHALGIDTGVSIILSAYGIQGVQRVFLARRQEP</sequence>
<protein>
    <submittedName>
        <fullName evidence="1">DUF2523 family protein</fullName>
    </submittedName>
</protein>
<accession>A0ABW2YGM3</accession>
<dbReference type="RefSeq" id="WP_386825442.1">
    <property type="nucleotide sequence ID" value="NZ_JBHTIF010000004.1"/>
</dbReference>
<dbReference type="Proteomes" id="UP001597110">
    <property type="component" value="Unassembled WGS sequence"/>
</dbReference>